<evidence type="ECO:0000256" key="2">
    <source>
        <dbReference type="ARBA" id="ARBA00009142"/>
    </source>
</evidence>
<dbReference type="InterPro" id="IPR002781">
    <property type="entry name" value="TM_pro_TauE-like"/>
</dbReference>
<proteinExistence type="inferred from homology"/>
<evidence type="ECO:0000256" key="4">
    <source>
        <dbReference type="ARBA" id="ARBA00022475"/>
    </source>
</evidence>
<dbReference type="STRING" id="943830.A4A58_05275"/>
<evidence type="ECO:0000256" key="8">
    <source>
        <dbReference type="RuleBase" id="RU363041"/>
    </source>
</evidence>
<evidence type="ECO:0000313" key="10">
    <source>
        <dbReference type="Proteomes" id="UP000076574"/>
    </source>
</evidence>
<comment type="caution">
    <text evidence="9">The sequence shown here is derived from an EMBL/GenBank/DDBJ whole genome shotgun (WGS) entry which is preliminary data.</text>
</comment>
<dbReference type="GO" id="GO:0005886">
    <property type="term" value="C:plasma membrane"/>
    <property type="evidence" value="ECO:0007669"/>
    <property type="project" value="UniProtKB-SubCell"/>
</dbReference>
<feature type="transmembrane region" description="Helical" evidence="8">
    <location>
        <begin position="174"/>
        <end position="193"/>
    </location>
</feature>
<evidence type="ECO:0000256" key="3">
    <source>
        <dbReference type="ARBA" id="ARBA00022448"/>
    </source>
</evidence>
<dbReference type="EMBL" id="LVYV01000001">
    <property type="protein sequence ID" value="KZD25793.1"/>
    <property type="molecule type" value="Genomic_DNA"/>
</dbReference>
<keyword evidence="5 8" id="KW-0812">Transmembrane</keyword>
<accession>A0A164B5I2</accession>
<name>A0A164B5I2_9BRAD</name>
<feature type="transmembrane region" description="Helical" evidence="8">
    <location>
        <begin position="229"/>
        <end position="249"/>
    </location>
</feature>
<evidence type="ECO:0000256" key="1">
    <source>
        <dbReference type="ARBA" id="ARBA00004651"/>
    </source>
</evidence>
<evidence type="ECO:0000313" key="9">
    <source>
        <dbReference type="EMBL" id="KZD25793.1"/>
    </source>
</evidence>
<gene>
    <name evidence="9" type="ORF">A4A58_05275</name>
</gene>
<feature type="transmembrane region" description="Helical" evidence="8">
    <location>
        <begin position="81"/>
        <end position="101"/>
    </location>
</feature>
<dbReference type="OrthoDB" id="9795324at2"/>
<keyword evidence="7 8" id="KW-0472">Membrane</keyword>
<dbReference type="Proteomes" id="UP000076574">
    <property type="component" value="Unassembled WGS sequence"/>
</dbReference>
<dbReference type="PANTHER" id="PTHR30269:SF37">
    <property type="entry name" value="MEMBRANE TRANSPORTER PROTEIN"/>
    <property type="match status" value="1"/>
</dbReference>
<keyword evidence="6 8" id="KW-1133">Transmembrane helix</keyword>
<feature type="transmembrane region" description="Helical" evidence="8">
    <location>
        <begin position="38"/>
        <end position="61"/>
    </location>
</feature>
<dbReference type="Pfam" id="PF01925">
    <property type="entry name" value="TauE"/>
    <property type="match status" value="1"/>
</dbReference>
<feature type="transmembrane region" description="Helical" evidence="8">
    <location>
        <begin position="139"/>
        <end position="162"/>
    </location>
</feature>
<feature type="transmembrane region" description="Helical" evidence="8">
    <location>
        <begin position="108"/>
        <end position="127"/>
    </location>
</feature>
<keyword evidence="3" id="KW-0813">Transport</keyword>
<protein>
    <recommendedName>
        <fullName evidence="8">Probable membrane transporter protein</fullName>
    </recommendedName>
</protein>
<dbReference type="InterPro" id="IPR052017">
    <property type="entry name" value="TSUP"/>
</dbReference>
<dbReference type="AlphaFoldDB" id="A0A164B5I2"/>
<comment type="similarity">
    <text evidence="2 8">Belongs to the 4-toluene sulfonate uptake permease (TSUP) (TC 2.A.102) family.</text>
</comment>
<evidence type="ECO:0000256" key="5">
    <source>
        <dbReference type="ARBA" id="ARBA00022692"/>
    </source>
</evidence>
<organism evidence="9 10">
    <name type="scientific">Tardiphaga robiniae</name>
    <dbReference type="NCBI Taxonomy" id="943830"/>
    <lineage>
        <taxon>Bacteria</taxon>
        <taxon>Pseudomonadati</taxon>
        <taxon>Pseudomonadota</taxon>
        <taxon>Alphaproteobacteria</taxon>
        <taxon>Hyphomicrobiales</taxon>
        <taxon>Nitrobacteraceae</taxon>
        <taxon>Tardiphaga</taxon>
    </lineage>
</organism>
<keyword evidence="4 8" id="KW-1003">Cell membrane</keyword>
<feature type="transmembrane region" description="Helical" evidence="8">
    <location>
        <begin position="199"/>
        <end position="217"/>
    </location>
</feature>
<evidence type="ECO:0000256" key="6">
    <source>
        <dbReference type="ARBA" id="ARBA00022989"/>
    </source>
</evidence>
<reference evidence="9 10" key="1">
    <citation type="submission" date="2016-03" db="EMBL/GenBank/DDBJ databases">
        <title>Microsymbionts genomes from the relict species Vavilovia formosa (Stev.) Fed.</title>
        <authorList>
            <person name="Kopat V."/>
            <person name="Chirak E."/>
            <person name="Kimeklis A."/>
            <person name="Andronov E."/>
        </authorList>
    </citation>
    <scope>NUCLEOTIDE SEQUENCE [LARGE SCALE GENOMIC DNA]</scope>
    <source>
        <strain evidence="9 10">Vaf07</strain>
    </source>
</reference>
<sequence length="254" mass="26548">MESLGLVQYSTTSLVFITVTAFIAGLARGFSGFGSALIFMPLASSVAGAQVASPLLLLIDFSTTLTLIPNAARRADRRDVSIISLGALVGVPLGTMALAWADPLTVRWGIVALIVTMLTLLISGWRYPGKPTVPVTVGVGGVAGFFGGLAQLGGPPIVMYWLRDAAVAAVTRANIILYFAVADVLIIISYTVGGLWSTAILGLAVITGPLFGLGLWIGSKLFGKASDELFRKICYALIAVSALISLPLFDGLFR</sequence>
<keyword evidence="10" id="KW-1185">Reference proteome</keyword>
<dbReference type="PANTHER" id="PTHR30269">
    <property type="entry name" value="TRANSMEMBRANE PROTEIN YFCA"/>
    <property type="match status" value="1"/>
</dbReference>
<comment type="subcellular location">
    <subcellularLocation>
        <location evidence="1 8">Cell membrane</location>
        <topology evidence="1 8">Multi-pass membrane protein</topology>
    </subcellularLocation>
</comment>
<evidence type="ECO:0000256" key="7">
    <source>
        <dbReference type="ARBA" id="ARBA00023136"/>
    </source>
</evidence>
<feature type="transmembrane region" description="Helical" evidence="8">
    <location>
        <begin position="6"/>
        <end position="26"/>
    </location>
</feature>